<dbReference type="InterPro" id="IPR036291">
    <property type="entry name" value="NAD(P)-bd_dom_sf"/>
</dbReference>
<keyword evidence="5" id="KW-1185">Reference proteome</keyword>
<evidence type="ECO:0000313" key="4">
    <source>
        <dbReference type="EMBL" id="QPV64674.1"/>
    </source>
</evidence>
<dbReference type="Proteomes" id="UP000595001">
    <property type="component" value="Chromosome"/>
</dbReference>
<dbReference type="PANTHER" id="PTHR44196:SF1">
    <property type="entry name" value="DEHYDROGENASE_REDUCTASE SDR FAMILY MEMBER 7B"/>
    <property type="match status" value="1"/>
</dbReference>
<dbReference type="OrthoDB" id="161871at2157"/>
<dbReference type="SUPFAM" id="SSF51735">
    <property type="entry name" value="NAD(P)-binding Rossmann-fold domains"/>
    <property type="match status" value="1"/>
</dbReference>
<proteinExistence type="inferred from homology"/>
<dbReference type="Gene3D" id="3.40.50.720">
    <property type="entry name" value="NAD(P)-binding Rossmann-like Domain"/>
    <property type="match status" value="1"/>
</dbReference>
<feature type="domain" description="Ketoreductase" evidence="3">
    <location>
        <begin position="19"/>
        <end position="201"/>
    </location>
</feature>
<gene>
    <name evidence="4" type="ORF">I7X12_08735</name>
</gene>
<dbReference type="AlphaFoldDB" id="A0A7U3WAM9"/>
<dbReference type="GO" id="GO:0016020">
    <property type="term" value="C:membrane"/>
    <property type="evidence" value="ECO:0007669"/>
    <property type="project" value="TreeGrafter"/>
</dbReference>
<comment type="similarity">
    <text evidence="1">Belongs to the short-chain dehydrogenases/reductases (SDR) family.</text>
</comment>
<name>A0A7U3WAM9_9EURY</name>
<dbReference type="FunFam" id="3.40.50.720:FF:000084">
    <property type="entry name" value="Short-chain dehydrogenase reductase"/>
    <property type="match status" value="1"/>
</dbReference>
<dbReference type="PRINTS" id="PR00081">
    <property type="entry name" value="GDHRDH"/>
</dbReference>
<keyword evidence="2" id="KW-0560">Oxidoreductase</keyword>
<evidence type="ECO:0000313" key="5">
    <source>
        <dbReference type="Proteomes" id="UP000595001"/>
    </source>
</evidence>
<dbReference type="InterPro" id="IPR057326">
    <property type="entry name" value="KR_dom"/>
</dbReference>
<dbReference type="GO" id="GO:0016491">
    <property type="term" value="F:oxidoreductase activity"/>
    <property type="evidence" value="ECO:0007669"/>
    <property type="project" value="UniProtKB-KW"/>
</dbReference>
<sequence length="259" mass="26675">MSGEPVGGGEPDDGAFAGRVALVTGASGGIGAATARRLAADGASVVLAARSEEPLTAVAESCRERDAAALAVPTDVTDDGAVEALVAATTERFGRLDVVVVAAGVGEERDRSLDSLPVEQFRRVTRTNVDGTFHTARAALPALRATEGSLVFVGSFKGKYPSASTPVYAASKWWLRGFAASVAARVGPEGVGVTVVNPSGVPTGFGSEFRDATNADRLDPETELDATDVADAVAFAARQESPATVTELDLNRRDILARF</sequence>
<reference evidence="4 5" key="1">
    <citation type="submission" date="2020-12" db="EMBL/GenBank/DDBJ databases">
        <title>Halosimplex halophilum sp. nov. and Halosimplex salinum sp. nov., two new members of the genus Halosimplex.</title>
        <authorList>
            <person name="Cui H.L."/>
        </authorList>
    </citation>
    <scope>NUCLEOTIDE SEQUENCE [LARGE SCALE GENOMIC DNA]</scope>
    <source>
        <strain evidence="4 5">YGH94</strain>
    </source>
</reference>
<evidence type="ECO:0000256" key="1">
    <source>
        <dbReference type="ARBA" id="ARBA00006484"/>
    </source>
</evidence>
<dbReference type="EMBL" id="CP065856">
    <property type="protein sequence ID" value="QPV64674.1"/>
    <property type="molecule type" value="Genomic_DNA"/>
</dbReference>
<dbReference type="RefSeq" id="WP_198063438.1">
    <property type="nucleotide sequence ID" value="NZ_CP065856.1"/>
</dbReference>
<dbReference type="SMART" id="SM00822">
    <property type="entry name" value="PKS_KR"/>
    <property type="match status" value="1"/>
</dbReference>
<evidence type="ECO:0000256" key="2">
    <source>
        <dbReference type="ARBA" id="ARBA00023002"/>
    </source>
</evidence>
<dbReference type="InterPro" id="IPR002347">
    <property type="entry name" value="SDR_fam"/>
</dbReference>
<dbReference type="GeneID" id="60588574"/>
<evidence type="ECO:0000259" key="3">
    <source>
        <dbReference type="SMART" id="SM00822"/>
    </source>
</evidence>
<dbReference type="KEGG" id="hlt:I7X12_08735"/>
<protein>
    <submittedName>
        <fullName evidence="4">SDR family NAD(P)-dependent oxidoreductase</fullName>
    </submittedName>
</protein>
<dbReference type="PANTHER" id="PTHR44196">
    <property type="entry name" value="DEHYDROGENASE/REDUCTASE SDR FAMILY MEMBER 7B"/>
    <property type="match status" value="1"/>
</dbReference>
<accession>A0A7U3WAM9</accession>
<organism evidence="4 5">
    <name type="scientific">Halosimplex litoreum</name>
    <dbReference type="NCBI Taxonomy" id="1198301"/>
    <lineage>
        <taxon>Archaea</taxon>
        <taxon>Methanobacteriati</taxon>
        <taxon>Methanobacteriota</taxon>
        <taxon>Stenosarchaea group</taxon>
        <taxon>Halobacteria</taxon>
        <taxon>Halobacteriales</taxon>
        <taxon>Haloarculaceae</taxon>
        <taxon>Halosimplex</taxon>
    </lineage>
</organism>
<dbReference type="CDD" id="cd05233">
    <property type="entry name" value="SDR_c"/>
    <property type="match status" value="1"/>
</dbReference>
<dbReference type="Pfam" id="PF00106">
    <property type="entry name" value="adh_short"/>
    <property type="match status" value="1"/>
</dbReference>